<evidence type="ECO:0000313" key="2">
    <source>
        <dbReference type="EMBL" id="MFC5527735.1"/>
    </source>
</evidence>
<dbReference type="RefSeq" id="WP_377322617.1">
    <property type="nucleotide sequence ID" value="NZ_JBHSNF010000005.1"/>
</dbReference>
<sequence length="73" mass="8318">MFTLETEEARPQAREQPHRRQHRRHGNEGIATGKEPGQFARMGDQPQVLTMPIQMPSILAMVPIPVFERSLPS</sequence>
<reference evidence="3" key="1">
    <citation type="journal article" date="2019" name="Int. J. Syst. Evol. Microbiol.">
        <title>The Global Catalogue of Microorganisms (GCM) 10K type strain sequencing project: providing services to taxonomists for standard genome sequencing and annotation.</title>
        <authorList>
            <consortium name="The Broad Institute Genomics Platform"/>
            <consortium name="The Broad Institute Genome Sequencing Center for Infectious Disease"/>
            <person name="Wu L."/>
            <person name="Ma J."/>
        </authorList>
    </citation>
    <scope>NUCLEOTIDE SEQUENCE [LARGE SCALE GENOMIC DNA]</scope>
    <source>
        <strain evidence="3">CGMCC 1.16619</strain>
    </source>
</reference>
<accession>A0ABW0QSI5</accession>
<name>A0ABW0QSI5_9GAMM</name>
<comment type="caution">
    <text evidence="2">The sequence shown here is derived from an EMBL/GenBank/DDBJ whole genome shotgun (WGS) entry which is preliminary data.</text>
</comment>
<dbReference type="EMBL" id="JBHSNF010000005">
    <property type="protein sequence ID" value="MFC5527735.1"/>
    <property type="molecule type" value="Genomic_DNA"/>
</dbReference>
<protein>
    <submittedName>
        <fullName evidence="2">Uncharacterized protein</fullName>
    </submittedName>
</protein>
<evidence type="ECO:0000313" key="3">
    <source>
        <dbReference type="Proteomes" id="UP001596114"/>
    </source>
</evidence>
<feature type="region of interest" description="Disordered" evidence="1">
    <location>
        <begin position="1"/>
        <end position="41"/>
    </location>
</feature>
<evidence type="ECO:0000256" key="1">
    <source>
        <dbReference type="SAM" id="MobiDB-lite"/>
    </source>
</evidence>
<proteinExistence type="predicted"/>
<organism evidence="2 3">
    <name type="scientific">Rhodanobacter ginsengisoli</name>
    <dbReference type="NCBI Taxonomy" id="418646"/>
    <lineage>
        <taxon>Bacteria</taxon>
        <taxon>Pseudomonadati</taxon>
        <taxon>Pseudomonadota</taxon>
        <taxon>Gammaproteobacteria</taxon>
        <taxon>Lysobacterales</taxon>
        <taxon>Rhodanobacteraceae</taxon>
        <taxon>Rhodanobacter</taxon>
    </lineage>
</organism>
<dbReference type="Proteomes" id="UP001596114">
    <property type="component" value="Unassembled WGS sequence"/>
</dbReference>
<feature type="compositionally biased region" description="Basic and acidic residues" evidence="1">
    <location>
        <begin position="7"/>
        <end position="18"/>
    </location>
</feature>
<gene>
    <name evidence="2" type="ORF">ACFPPA_18470</name>
</gene>
<keyword evidence="3" id="KW-1185">Reference proteome</keyword>